<feature type="compositionally biased region" description="Basic residues" evidence="6">
    <location>
        <begin position="83"/>
        <end position="94"/>
    </location>
</feature>
<dbReference type="InterPro" id="IPR001461">
    <property type="entry name" value="Aspartic_peptidase_A1"/>
</dbReference>
<dbReference type="VEuPathDB" id="FungiDB:SAPIO_CDS1157"/>
<feature type="signal peptide" evidence="7">
    <location>
        <begin position="1"/>
        <end position="18"/>
    </location>
</feature>
<keyword evidence="7" id="KW-0732">Signal</keyword>
<feature type="compositionally biased region" description="Low complexity" evidence="6">
    <location>
        <begin position="49"/>
        <end position="60"/>
    </location>
</feature>
<keyword evidence="2 5" id="KW-0064">Aspartyl protease</keyword>
<dbReference type="InterPro" id="IPR033121">
    <property type="entry name" value="PEPTIDASE_A1"/>
</dbReference>
<dbReference type="InterPro" id="IPR021109">
    <property type="entry name" value="Peptidase_aspartic_dom_sf"/>
</dbReference>
<dbReference type="InterPro" id="IPR001969">
    <property type="entry name" value="Aspartic_peptidase_AS"/>
</dbReference>
<evidence type="ECO:0000259" key="8">
    <source>
        <dbReference type="PROSITE" id="PS51767"/>
    </source>
</evidence>
<protein>
    <recommendedName>
        <fullName evidence="8">Peptidase A1 domain-containing protein</fullName>
    </recommendedName>
</protein>
<dbReference type="OrthoDB" id="771136at2759"/>
<feature type="domain" description="Peptidase A1" evidence="8">
    <location>
        <begin position="126"/>
        <end position="446"/>
    </location>
</feature>
<organism evidence="9 10">
    <name type="scientific">Pseudallescheria apiosperma</name>
    <name type="common">Scedosporium apiospermum</name>
    <dbReference type="NCBI Taxonomy" id="563466"/>
    <lineage>
        <taxon>Eukaryota</taxon>
        <taxon>Fungi</taxon>
        <taxon>Dikarya</taxon>
        <taxon>Ascomycota</taxon>
        <taxon>Pezizomycotina</taxon>
        <taxon>Sordariomycetes</taxon>
        <taxon>Hypocreomycetidae</taxon>
        <taxon>Microascales</taxon>
        <taxon>Microascaceae</taxon>
        <taxon>Scedosporium</taxon>
    </lineage>
</organism>
<evidence type="ECO:0000256" key="5">
    <source>
        <dbReference type="RuleBase" id="RU000454"/>
    </source>
</evidence>
<dbReference type="EMBL" id="JOWA01000044">
    <property type="protein sequence ID" value="KEZ46257.1"/>
    <property type="molecule type" value="Genomic_DNA"/>
</dbReference>
<evidence type="ECO:0000313" key="10">
    <source>
        <dbReference type="Proteomes" id="UP000028545"/>
    </source>
</evidence>
<dbReference type="HOGENOM" id="CLU_013253_9_4_1"/>
<dbReference type="PANTHER" id="PTHR47966:SF65">
    <property type="entry name" value="ASPARTIC-TYPE ENDOPEPTIDASE"/>
    <property type="match status" value="1"/>
</dbReference>
<dbReference type="OMA" id="WINMTSF"/>
<keyword evidence="4" id="KW-1015">Disulfide bond</keyword>
<dbReference type="GeneID" id="27720229"/>
<dbReference type="SUPFAM" id="SSF50630">
    <property type="entry name" value="Acid proteases"/>
    <property type="match status" value="1"/>
</dbReference>
<dbReference type="GO" id="GO:0004190">
    <property type="term" value="F:aspartic-type endopeptidase activity"/>
    <property type="evidence" value="ECO:0007669"/>
    <property type="project" value="UniProtKB-KW"/>
</dbReference>
<feature type="active site" evidence="3">
    <location>
        <position position="144"/>
    </location>
</feature>
<dbReference type="PROSITE" id="PS51767">
    <property type="entry name" value="PEPTIDASE_A1"/>
    <property type="match status" value="1"/>
</dbReference>
<keyword evidence="5" id="KW-0378">Hydrolase</keyword>
<evidence type="ECO:0000256" key="7">
    <source>
        <dbReference type="SAM" id="SignalP"/>
    </source>
</evidence>
<accession>A0A084GFZ5</accession>
<evidence type="ECO:0000313" key="9">
    <source>
        <dbReference type="EMBL" id="KEZ46257.1"/>
    </source>
</evidence>
<feature type="active site" evidence="3">
    <location>
        <position position="341"/>
    </location>
</feature>
<sequence length="472" mass="52497">MILTKSTLILLLATLSLAEPSPSSANLRPLRPHDPLAEAISSSLKRNDAGNTTTTNSSTDGADRVLRYSLQQKQFNGTAATTARRRRQQHKARRRDAMFESDEEARLVRREKWNWKHLEDYRGYLYFMEIEIGDPPQLVGLTPDTGSFETWVNPNCANAASAYLCAKNGMYHPEQSELAVTQNERFDFGYGSGWVNGLYYEDRIYFRNEDVGIRQKFGLATDSSYAVSGILGLGYGIGYTINYANVLDSLVKFDLINAPIYSVSLGGQGQGTSEIVFGGVNQARYSGYLQAVPIWPSVYEQAQDWVHYRVNVSSMGYTTPFGKKTSFFNPGTSSDLNVLVDTGVTYTVLPPAMVDAIAEQFGAKWDVGEYTVDCAMRDQPGTFDFGFNNDKLIIRVRYFDFILKIQEGRCTFGLQQGTDSDAILGNTFLRGAYVVYDQSTHALWMENYDECGSQVAAVGRSAGDVGRTRGLC</sequence>
<keyword evidence="5" id="KW-0645">Protease</keyword>
<dbReference type="KEGG" id="sapo:SAPIO_CDS1157"/>
<evidence type="ECO:0000256" key="2">
    <source>
        <dbReference type="ARBA" id="ARBA00022750"/>
    </source>
</evidence>
<evidence type="ECO:0000256" key="4">
    <source>
        <dbReference type="PIRSR" id="PIRSR601461-2"/>
    </source>
</evidence>
<feature type="chain" id="PRO_5001775623" description="Peptidase A1 domain-containing protein" evidence="7">
    <location>
        <begin position="19"/>
        <end position="472"/>
    </location>
</feature>
<dbReference type="Pfam" id="PF00026">
    <property type="entry name" value="Asp"/>
    <property type="match status" value="1"/>
</dbReference>
<proteinExistence type="inferred from homology"/>
<dbReference type="PROSITE" id="PS00141">
    <property type="entry name" value="ASP_PROTEASE"/>
    <property type="match status" value="1"/>
</dbReference>
<evidence type="ECO:0000256" key="6">
    <source>
        <dbReference type="SAM" id="MobiDB-lite"/>
    </source>
</evidence>
<name>A0A084GFZ5_PSEDA</name>
<dbReference type="GO" id="GO:0006508">
    <property type="term" value="P:proteolysis"/>
    <property type="evidence" value="ECO:0007669"/>
    <property type="project" value="UniProtKB-KW"/>
</dbReference>
<gene>
    <name evidence="9" type="ORF">SAPIO_CDS1157</name>
</gene>
<keyword evidence="10" id="KW-1185">Reference proteome</keyword>
<feature type="region of interest" description="Disordered" evidence="6">
    <location>
        <begin position="41"/>
        <end position="61"/>
    </location>
</feature>
<feature type="region of interest" description="Disordered" evidence="6">
    <location>
        <begin position="77"/>
        <end position="97"/>
    </location>
</feature>
<dbReference type="PRINTS" id="PR00792">
    <property type="entry name" value="PEPSIN"/>
</dbReference>
<dbReference type="PANTHER" id="PTHR47966">
    <property type="entry name" value="BETA-SITE APP-CLEAVING ENZYME, ISOFORM A-RELATED"/>
    <property type="match status" value="1"/>
</dbReference>
<comment type="caution">
    <text evidence="9">The sequence shown here is derived from an EMBL/GenBank/DDBJ whole genome shotgun (WGS) entry which is preliminary data.</text>
</comment>
<dbReference type="Proteomes" id="UP000028545">
    <property type="component" value="Unassembled WGS sequence"/>
</dbReference>
<comment type="similarity">
    <text evidence="1 5">Belongs to the peptidase A1 family.</text>
</comment>
<evidence type="ECO:0000256" key="3">
    <source>
        <dbReference type="PIRSR" id="PIRSR601461-1"/>
    </source>
</evidence>
<dbReference type="AlphaFoldDB" id="A0A084GFZ5"/>
<dbReference type="Gene3D" id="2.40.70.10">
    <property type="entry name" value="Acid Proteases"/>
    <property type="match status" value="2"/>
</dbReference>
<feature type="disulfide bond" evidence="4">
    <location>
        <begin position="374"/>
        <end position="410"/>
    </location>
</feature>
<dbReference type="RefSeq" id="XP_016646056.1">
    <property type="nucleotide sequence ID" value="XM_016784501.1"/>
</dbReference>
<reference evidence="9 10" key="1">
    <citation type="journal article" date="2014" name="Genome Announc.">
        <title>Draft genome sequence of the pathogenic fungus Scedosporium apiospermum.</title>
        <authorList>
            <person name="Vandeputte P."/>
            <person name="Ghamrawi S."/>
            <person name="Rechenmann M."/>
            <person name="Iltis A."/>
            <person name="Giraud S."/>
            <person name="Fleury M."/>
            <person name="Thornton C."/>
            <person name="Delhaes L."/>
            <person name="Meyer W."/>
            <person name="Papon N."/>
            <person name="Bouchara J.P."/>
        </authorList>
    </citation>
    <scope>NUCLEOTIDE SEQUENCE [LARGE SCALE GENOMIC DNA]</scope>
    <source>
        <strain evidence="9 10">IHEM 14462</strain>
    </source>
</reference>
<evidence type="ECO:0000256" key="1">
    <source>
        <dbReference type="ARBA" id="ARBA00007447"/>
    </source>
</evidence>